<keyword evidence="4" id="KW-1185">Reference proteome</keyword>
<dbReference type="Proteomes" id="UP000522688">
    <property type="component" value="Unassembled WGS sequence"/>
</dbReference>
<organism evidence="3 5">
    <name type="scientific">Frigoribacterium faeni</name>
    <dbReference type="NCBI Taxonomy" id="145483"/>
    <lineage>
        <taxon>Bacteria</taxon>
        <taxon>Bacillati</taxon>
        <taxon>Actinomycetota</taxon>
        <taxon>Actinomycetes</taxon>
        <taxon>Micrococcales</taxon>
        <taxon>Microbacteriaceae</taxon>
        <taxon>Frigoribacterium</taxon>
    </lineage>
</organism>
<dbReference type="EMBL" id="BJUV01000020">
    <property type="protein sequence ID" value="GEK83799.1"/>
    <property type="molecule type" value="Genomic_DNA"/>
</dbReference>
<evidence type="ECO:0008006" key="6">
    <source>
        <dbReference type="Google" id="ProtNLM"/>
    </source>
</evidence>
<evidence type="ECO:0000313" key="3">
    <source>
        <dbReference type="EMBL" id="MBA8811950.1"/>
    </source>
</evidence>
<reference evidence="3 5" key="2">
    <citation type="submission" date="2020-07" db="EMBL/GenBank/DDBJ databases">
        <title>Sequencing the genomes of 1000 actinobacteria strains.</title>
        <authorList>
            <person name="Klenk H.-P."/>
        </authorList>
    </citation>
    <scope>NUCLEOTIDE SEQUENCE [LARGE SCALE GENOMIC DNA]</scope>
    <source>
        <strain evidence="3 5">DSM 10309</strain>
    </source>
</reference>
<evidence type="ECO:0000256" key="1">
    <source>
        <dbReference type="SAM" id="MobiDB-lite"/>
    </source>
</evidence>
<gene>
    <name evidence="3" type="ORF">FB463_000174</name>
    <name evidence="2" type="ORF">FFA01_21080</name>
</gene>
<evidence type="ECO:0000313" key="5">
    <source>
        <dbReference type="Proteomes" id="UP000522688"/>
    </source>
</evidence>
<sequence>MKWGKSRHESSTPAPVDPGALDRAVSEALLIARAAAVVTVANRIVVHALRDGDVFDHDETAAAVRRTLHRLAEEQRSQNTRIAGERAKALRARGRSRHQHDYRPDDDVTLWFRENAYVGVADRLDALRDDPDYVDGIVASAVERAWGDVGSAVVTRVRARQVVVDAAYLDDRSARLAGLGDDLAALDAGKADRRVDRSGSERPGGDGRRAS</sequence>
<dbReference type="Proteomes" id="UP000321154">
    <property type="component" value="Unassembled WGS sequence"/>
</dbReference>
<dbReference type="EMBL" id="JACGWW010000001">
    <property type="protein sequence ID" value="MBA8811950.1"/>
    <property type="molecule type" value="Genomic_DNA"/>
</dbReference>
<dbReference type="AlphaFoldDB" id="A0A7W3PH53"/>
<dbReference type="RefSeq" id="WP_146855873.1">
    <property type="nucleotide sequence ID" value="NZ_BAAAHR010000005.1"/>
</dbReference>
<evidence type="ECO:0000313" key="4">
    <source>
        <dbReference type="Proteomes" id="UP000321154"/>
    </source>
</evidence>
<dbReference type="OrthoDB" id="5118185at2"/>
<comment type="caution">
    <text evidence="3">The sequence shown here is derived from an EMBL/GenBank/DDBJ whole genome shotgun (WGS) entry which is preliminary data.</text>
</comment>
<evidence type="ECO:0000313" key="2">
    <source>
        <dbReference type="EMBL" id="GEK83799.1"/>
    </source>
</evidence>
<feature type="region of interest" description="Disordered" evidence="1">
    <location>
        <begin position="190"/>
        <end position="211"/>
    </location>
</feature>
<name>A0A7W3PH53_9MICO</name>
<proteinExistence type="predicted"/>
<accession>A0A7W3PH53</accession>
<protein>
    <recommendedName>
        <fullName evidence="6">Asparagine synthase</fullName>
    </recommendedName>
</protein>
<reference evidence="2 4" key="1">
    <citation type="submission" date="2019-07" db="EMBL/GenBank/DDBJ databases">
        <title>Whole genome shotgun sequence of Frigoribacterium faeni NBRC 103066.</title>
        <authorList>
            <person name="Hosoyama A."/>
            <person name="Uohara A."/>
            <person name="Ohji S."/>
            <person name="Ichikawa N."/>
        </authorList>
    </citation>
    <scope>NUCLEOTIDE SEQUENCE [LARGE SCALE GENOMIC DNA]</scope>
    <source>
        <strain evidence="2 4">NBRC 103066</strain>
    </source>
</reference>